<evidence type="ECO:0000256" key="1">
    <source>
        <dbReference type="ARBA" id="ARBA00022723"/>
    </source>
</evidence>
<dbReference type="STRING" id="93625.A0A409WFC1"/>
<reference evidence="5 6" key="1">
    <citation type="journal article" date="2018" name="Evol. Lett.">
        <title>Horizontal gene cluster transfer increased hallucinogenic mushroom diversity.</title>
        <authorList>
            <person name="Reynolds H.T."/>
            <person name="Vijayakumar V."/>
            <person name="Gluck-Thaler E."/>
            <person name="Korotkin H.B."/>
            <person name="Matheny P.B."/>
            <person name="Slot J.C."/>
        </authorList>
    </citation>
    <scope>NUCLEOTIDE SEQUENCE [LARGE SCALE GENOMIC DNA]</scope>
    <source>
        <strain evidence="5 6">2631</strain>
    </source>
</reference>
<keyword evidence="6" id="KW-1185">Reference proteome</keyword>
<feature type="non-terminal residue" evidence="5">
    <location>
        <position position="1"/>
    </location>
</feature>
<sequence>ALRWQGISFLVDHLKASIPVILVPFIHNAFPYDMEDSFQFIIESPQHSQGHKKRPRLVTSCDNCRLKKIKCLQPSPEAKCEACKAAKIACRFRDRERYFAERSRAIAGPNSSVYATELRSEPNPALDAFSVASGSSSPSLSSSDPRSNSHSPKASGMVSADIEHSARYPSYAPDSRHMGPSHGHSSSISSFDSLRSNSGVPYNNFVGHSPPLYPTISRNSYQGDQRPIQLFDPENNQRPHPNLMTHFIQVFFDRHGQDFTFLTYQDVLADFWEQRLSLILANCIAAMAVKYSNLSEFSARDLHNVAENYIDVAKHLLTGMAHIPSLETLHGLMLLCWLEHNHHRLPGFRTYYGMAGKMANDLGLQDPHNLELYPSEYERTRRRATWNGMVQLHITANSCMFFCFGCKLLLTDSACHTSSIIDNLTAWTRCPHSLMLYSRAL</sequence>
<evidence type="ECO:0000256" key="2">
    <source>
        <dbReference type="ARBA" id="ARBA00023242"/>
    </source>
</evidence>
<feature type="region of interest" description="Disordered" evidence="3">
    <location>
        <begin position="126"/>
        <end position="192"/>
    </location>
</feature>
<comment type="caution">
    <text evidence="5">The sequence shown here is derived from an EMBL/GenBank/DDBJ whole genome shotgun (WGS) entry which is preliminary data.</text>
</comment>
<dbReference type="Pfam" id="PF00172">
    <property type="entry name" value="Zn_clus"/>
    <property type="match status" value="1"/>
</dbReference>
<dbReference type="AlphaFoldDB" id="A0A409WFC1"/>
<feature type="domain" description="Zn(2)-C6 fungal-type" evidence="4">
    <location>
        <begin position="60"/>
        <end position="92"/>
    </location>
</feature>
<dbReference type="PANTHER" id="PTHR47783:SF1">
    <property type="entry name" value="ZN(II)2CYS6 TRANSCRIPTION FACTOR (EUROFUNG)"/>
    <property type="match status" value="1"/>
</dbReference>
<dbReference type="CDD" id="cd00067">
    <property type="entry name" value="GAL4"/>
    <property type="match status" value="1"/>
</dbReference>
<dbReference type="InterPro" id="IPR036864">
    <property type="entry name" value="Zn2-C6_fun-type_DNA-bd_sf"/>
</dbReference>
<evidence type="ECO:0000313" key="6">
    <source>
        <dbReference type="Proteomes" id="UP000283269"/>
    </source>
</evidence>
<feature type="compositionally biased region" description="Low complexity" evidence="3">
    <location>
        <begin position="130"/>
        <end position="152"/>
    </location>
</feature>
<organism evidence="5 6">
    <name type="scientific">Psilocybe cyanescens</name>
    <dbReference type="NCBI Taxonomy" id="93625"/>
    <lineage>
        <taxon>Eukaryota</taxon>
        <taxon>Fungi</taxon>
        <taxon>Dikarya</taxon>
        <taxon>Basidiomycota</taxon>
        <taxon>Agaricomycotina</taxon>
        <taxon>Agaricomycetes</taxon>
        <taxon>Agaricomycetidae</taxon>
        <taxon>Agaricales</taxon>
        <taxon>Agaricineae</taxon>
        <taxon>Strophariaceae</taxon>
        <taxon>Psilocybe</taxon>
    </lineage>
</organism>
<dbReference type="GO" id="GO:0008270">
    <property type="term" value="F:zinc ion binding"/>
    <property type="evidence" value="ECO:0007669"/>
    <property type="project" value="InterPro"/>
</dbReference>
<evidence type="ECO:0000256" key="3">
    <source>
        <dbReference type="SAM" id="MobiDB-lite"/>
    </source>
</evidence>
<evidence type="ECO:0000259" key="4">
    <source>
        <dbReference type="PROSITE" id="PS50048"/>
    </source>
</evidence>
<dbReference type="PROSITE" id="PS00463">
    <property type="entry name" value="ZN2_CY6_FUNGAL_1"/>
    <property type="match status" value="1"/>
</dbReference>
<keyword evidence="2" id="KW-0539">Nucleus</keyword>
<dbReference type="SUPFAM" id="SSF57701">
    <property type="entry name" value="Zn2/Cys6 DNA-binding domain"/>
    <property type="match status" value="1"/>
</dbReference>
<dbReference type="SMART" id="SM00066">
    <property type="entry name" value="GAL4"/>
    <property type="match status" value="1"/>
</dbReference>
<dbReference type="GO" id="GO:0003677">
    <property type="term" value="F:DNA binding"/>
    <property type="evidence" value="ECO:0007669"/>
    <property type="project" value="InterPro"/>
</dbReference>
<dbReference type="GO" id="GO:0000981">
    <property type="term" value="F:DNA-binding transcription factor activity, RNA polymerase II-specific"/>
    <property type="evidence" value="ECO:0007669"/>
    <property type="project" value="InterPro"/>
</dbReference>
<dbReference type="InParanoid" id="A0A409WFC1"/>
<feature type="compositionally biased region" description="Low complexity" evidence="3">
    <location>
        <begin position="178"/>
        <end position="192"/>
    </location>
</feature>
<accession>A0A409WFC1</accession>
<dbReference type="PROSITE" id="PS50048">
    <property type="entry name" value="ZN2_CY6_FUNGAL_2"/>
    <property type="match status" value="1"/>
</dbReference>
<dbReference type="Pfam" id="PF04082">
    <property type="entry name" value="Fungal_trans"/>
    <property type="match status" value="1"/>
</dbReference>
<proteinExistence type="predicted"/>
<protein>
    <recommendedName>
        <fullName evidence="4">Zn(2)-C6 fungal-type domain-containing protein</fullName>
    </recommendedName>
</protein>
<dbReference type="GO" id="GO:0006351">
    <property type="term" value="P:DNA-templated transcription"/>
    <property type="evidence" value="ECO:0007669"/>
    <property type="project" value="InterPro"/>
</dbReference>
<dbReference type="EMBL" id="NHYD01003441">
    <property type="protein sequence ID" value="PPQ77197.1"/>
    <property type="molecule type" value="Genomic_DNA"/>
</dbReference>
<dbReference type="InterPro" id="IPR001138">
    <property type="entry name" value="Zn2Cys6_DnaBD"/>
</dbReference>
<gene>
    <name evidence="5" type="ORF">CVT25_011043</name>
</gene>
<dbReference type="CDD" id="cd12148">
    <property type="entry name" value="fungal_TF_MHR"/>
    <property type="match status" value="1"/>
</dbReference>
<keyword evidence="1" id="KW-0479">Metal-binding</keyword>
<evidence type="ECO:0000313" key="5">
    <source>
        <dbReference type="EMBL" id="PPQ77197.1"/>
    </source>
</evidence>
<dbReference type="Proteomes" id="UP000283269">
    <property type="component" value="Unassembled WGS sequence"/>
</dbReference>
<dbReference type="PANTHER" id="PTHR47783">
    <property type="entry name" value="ZN(II)2CYS6 TRANSCRIPTION FACTOR (EUROFUNG)-RELATED"/>
    <property type="match status" value="1"/>
</dbReference>
<dbReference type="InterPro" id="IPR007219">
    <property type="entry name" value="XnlR_reg_dom"/>
</dbReference>
<dbReference type="Gene3D" id="4.10.240.10">
    <property type="entry name" value="Zn(2)-C6 fungal-type DNA-binding domain"/>
    <property type="match status" value="1"/>
</dbReference>
<dbReference type="OrthoDB" id="2428527at2759"/>
<name>A0A409WFC1_PSICY</name>